<keyword evidence="4 9" id="KW-0238">DNA-binding</keyword>
<dbReference type="SUPFAM" id="SSF46894">
    <property type="entry name" value="C-terminal effector domain of the bipartite response regulators"/>
    <property type="match status" value="1"/>
</dbReference>
<dbReference type="GO" id="GO:0006355">
    <property type="term" value="P:regulation of DNA-templated transcription"/>
    <property type="evidence" value="ECO:0007669"/>
    <property type="project" value="InterPro"/>
</dbReference>
<keyword evidence="1 6" id="KW-0597">Phosphoprotein</keyword>
<proteinExistence type="predicted"/>
<sequence length="205" mass="22627">MKMHDTVFVVDDDPAIRDSLSLLLEQEDMTVVSYESAAEFLKNIDALVPRCCAIIDIRMPDIDGLQLQAEIINRGILLPVIFLTGHGDIPMSVRAIKSGAVDFLTKPVSGHTLLESVHVALLESERLFSQAEANHSARSVLESLTDREREVMSLAIEGRSNKEIARQLGISHRTVEIHRARVMHKTGADSLVELVRIAELGTIPS</sequence>
<evidence type="ECO:0000256" key="3">
    <source>
        <dbReference type="ARBA" id="ARBA00023015"/>
    </source>
</evidence>
<dbReference type="InterPro" id="IPR000792">
    <property type="entry name" value="Tscrpt_reg_LuxR_C"/>
</dbReference>
<feature type="domain" description="HTH luxR-type" evidence="7">
    <location>
        <begin position="137"/>
        <end position="202"/>
    </location>
</feature>
<dbReference type="PROSITE" id="PS50043">
    <property type="entry name" value="HTH_LUXR_2"/>
    <property type="match status" value="1"/>
</dbReference>
<dbReference type="FunFam" id="3.40.50.2300:FF:000018">
    <property type="entry name" value="DNA-binding transcriptional regulator NtrC"/>
    <property type="match status" value="1"/>
</dbReference>
<reference evidence="9 10" key="1">
    <citation type="submission" date="2016-06" db="EMBL/GenBank/DDBJ databases">
        <title>Insight into the functional genes involving in sulfur oxidation in Pearl River water.</title>
        <authorList>
            <person name="Luo J."/>
            <person name="Tan X."/>
            <person name="Lin W."/>
        </authorList>
    </citation>
    <scope>NUCLEOTIDE SEQUENCE [LARGE SCALE GENOMIC DNA]</scope>
    <source>
        <strain evidence="9 10">LS2</strain>
    </source>
</reference>
<dbReference type="Pfam" id="PF00196">
    <property type="entry name" value="GerE"/>
    <property type="match status" value="1"/>
</dbReference>
<evidence type="ECO:0000313" key="10">
    <source>
        <dbReference type="Proteomes" id="UP000078596"/>
    </source>
</evidence>
<dbReference type="EMBL" id="CP016027">
    <property type="protein sequence ID" value="ANJ66935.1"/>
    <property type="molecule type" value="Genomic_DNA"/>
</dbReference>
<feature type="domain" description="Response regulatory" evidence="8">
    <location>
        <begin position="6"/>
        <end position="121"/>
    </location>
</feature>
<dbReference type="InterPro" id="IPR001789">
    <property type="entry name" value="Sig_transdc_resp-reg_receiver"/>
</dbReference>
<dbReference type="Gene3D" id="3.40.50.2300">
    <property type="match status" value="1"/>
</dbReference>
<dbReference type="Gene3D" id="1.10.10.10">
    <property type="entry name" value="Winged helix-like DNA-binding domain superfamily/Winged helix DNA-binding domain"/>
    <property type="match status" value="1"/>
</dbReference>
<dbReference type="PROSITE" id="PS00622">
    <property type="entry name" value="HTH_LUXR_1"/>
    <property type="match status" value="1"/>
</dbReference>
<dbReference type="Proteomes" id="UP000078596">
    <property type="component" value="Chromosome"/>
</dbReference>
<dbReference type="InterPro" id="IPR036388">
    <property type="entry name" value="WH-like_DNA-bd_sf"/>
</dbReference>
<keyword evidence="10" id="KW-1185">Reference proteome</keyword>
<evidence type="ECO:0000256" key="4">
    <source>
        <dbReference type="ARBA" id="ARBA00023125"/>
    </source>
</evidence>
<protein>
    <submittedName>
        <fullName evidence="9">DNA-binding response regulator</fullName>
    </submittedName>
</protein>
<dbReference type="PANTHER" id="PTHR44688">
    <property type="entry name" value="DNA-BINDING TRANSCRIPTIONAL ACTIVATOR DEVR_DOSR"/>
    <property type="match status" value="1"/>
</dbReference>
<evidence type="ECO:0000259" key="7">
    <source>
        <dbReference type="PROSITE" id="PS50043"/>
    </source>
</evidence>
<dbReference type="PANTHER" id="PTHR44688:SF16">
    <property type="entry name" value="DNA-BINDING TRANSCRIPTIONAL ACTIVATOR DEVR_DOSR"/>
    <property type="match status" value="1"/>
</dbReference>
<evidence type="ECO:0000256" key="5">
    <source>
        <dbReference type="ARBA" id="ARBA00023163"/>
    </source>
</evidence>
<dbReference type="InterPro" id="IPR011006">
    <property type="entry name" value="CheY-like_superfamily"/>
</dbReference>
<accession>A0A191ZGF3</accession>
<dbReference type="InterPro" id="IPR016032">
    <property type="entry name" value="Sig_transdc_resp-reg_C-effctor"/>
</dbReference>
<dbReference type="PRINTS" id="PR00038">
    <property type="entry name" value="HTHLUXR"/>
</dbReference>
<dbReference type="CDD" id="cd06170">
    <property type="entry name" value="LuxR_C_like"/>
    <property type="match status" value="1"/>
</dbReference>
<organism evidence="9 10">
    <name type="scientific">Halothiobacillus diazotrophicus</name>
    <dbReference type="NCBI Taxonomy" id="1860122"/>
    <lineage>
        <taxon>Bacteria</taxon>
        <taxon>Pseudomonadati</taxon>
        <taxon>Pseudomonadota</taxon>
        <taxon>Gammaproteobacteria</taxon>
        <taxon>Chromatiales</taxon>
        <taxon>Halothiobacillaceae</taxon>
        <taxon>Halothiobacillus</taxon>
    </lineage>
</organism>
<keyword evidence="2" id="KW-0902">Two-component regulatory system</keyword>
<feature type="modified residue" description="4-aspartylphosphate" evidence="6">
    <location>
        <position position="56"/>
    </location>
</feature>
<dbReference type="GO" id="GO:0003677">
    <property type="term" value="F:DNA binding"/>
    <property type="evidence" value="ECO:0007669"/>
    <property type="project" value="UniProtKB-KW"/>
</dbReference>
<dbReference type="AlphaFoldDB" id="A0A191ZGF3"/>
<evidence type="ECO:0000256" key="2">
    <source>
        <dbReference type="ARBA" id="ARBA00023012"/>
    </source>
</evidence>
<gene>
    <name evidence="9" type="ORF">A9404_05685</name>
</gene>
<evidence type="ECO:0000256" key="1">
    <source>
        <dbReference type="ARBA" id="ARBA00022553"/>
    </source>
</evidence>
<dbReference type="Pfam" id="PF00072">
    <property type="entry name" value="Response_reg"/>
    <property type="match status" value="1"/>
</dbReference>
<dbReference type="SMART" id="SM00421">
    <property type="entry name" value="HTH_LUXR"/>
    <property type="match status" value="1"/>
</dbReference>
<name>A0A191ZGF3_9GAMM</name>
<dbReference type="SUPFAM" id="SSF52172">
    <property type="entry name" value="CheY-like"/>
    <property type="match status" value="1"/>
</dbReference>
<dbReference type="SMART" id="SM00448">
    <property type="entry name" value="REC"/>
    <property type="match status" value="1"/>
</dbReference>
<evidence type="ECO:0000259" key="8">
    <source>
        <dbReference type="PROSITE" id="PS50110"/>
    </source>
</evidence>
<keyword evidence="5" id="KW-0804">Transcription</keyword>
<dbReference type="GO" id="GO:0000160">
    <property type="term" value="P:phosphorelay signal transduction system"/>
    <property type="evidence" value="ECO:0007669"/>
    <property type="project" value="UniProtKB-KW"/>
</dbReference>
<evidence type="ECO:0000256" key="6">
    <source>
        <dbReference type="PROSITE-ProRule" id="PRU00169"/>
    </source>
</evidence>
<dbReference type="KEGG" id="haz:A9404_05685"/>
<evidence type="ECO:0000313" key="9">
    <source>
        <dbReference type="EMBL" id="ANJ66935.1"/>
    </source>
</evidence>
<keyword evidence="3" id="KW-0805">Transcription regulation</keyword>
<dbReference type="STRING" id="1860122.A9404_05685"/>
<dbReference type="OrthoDB" id="9802186at2"/>
<dbReference type="PROSITE" id="PS50110">
    <property type="entry name" value="RESPONSE_REGULATORY"/>
    <property type="match status" value="1"/>
</dbReference>